<evidence type="ECO:0000256" key="8">
    <source>
        <dbReference type="ARBA" id="ARBA00023242"/>
    </source>
</evidence>
<dbReference type="PANTHER" id="PTHR43874:SF151">
    <property type="entry name" value="TWO-COMPONENT RESPONSE REGULATOR FAMILY PROTEIN-RELATED"/>
    <property type="match status" value="1"/>
</dbReference>
<dbReference type="EMBL" id="CM027684">
    <property type="protein sequence ID" value="KAG0528912.1"/>
    <property type="molecule type" value="Genomic_DNA"/>
</dbReference>
<evidence type="ECO:0000313" key="14">
    <source>
        <dbReference type="EMBL" id="KAG0528912.1"/>
    </source>
</evidence>
<evidence type="ECO:0000256" key="2">
    <source>
        <dbReference type="ARBA" id="ARBA00022553"/>
    </source>
</evidence>
<keyword evidence="7 9" id="KW-0804">Transcription</keyword>
<accession>A0A921UEE8</accession>
<comment type="function">
    <text evidence="9">Transcriptional activator that binds specific DNA sequence.</text>
</comment>
<dbReference type="InterPro" id="IPR011006">
    <property type="entry name" value="CheY-like_superfamily"/>
</dbReference>
<evidence type="ECO:0000259" key="13">
    <source>
        <dbReference type="PROSITE" id="PS51294"/>
    </source>
</evidence>
<keyword evidence="5 9" id="KW-0238">DNA-binding</keyword>
<evidence type="ECO:0000256" key="11">
    <source>
        <dbReference type="SAM" id="MobiDB-lite"/>
    </source>
</evidence>
<evidence type="ECO:0000256" key="5">
    <source>
        <dbReference type="ARBA" id="ARBA00023125"/>
    </source>
</evidence>
<protein>
    <recommendedName>
        <fullName evidence="9">Two-component response regulator</fullName>
    </recommendedName>
</protein>
<keyword evidence="4 9" id="KW-0805">Transcription regulation</keyword>
<dbReference type="InterPro" id="IPR001789">
    <property type="entry name" value="Sig_transdc_resp-reg_receiver"/>
</dbReference>
<dbReference type="GO" id="GO:0009736">
    <property type="term" value="P:cytokinin-activated signaling pathway"/>
    <property type="evidence" value="ECO:0007669"/>
    <property type="project" value="InterPro"/>
</dbReference>
<feature type="region of interest" description="Disordered" evidence="11">
    <location>
        <begin position="131"/>
        <end position="175"/>
    </location>
</feature>
<dbReference type="SMART" id="SM00448">
    <property type="entry name" value="REC"/>
    <property type="match status" value="1"/>
</dbReference>
<reference evidence="14" key="1">
    <citation type="journal article" date="2019" name="BMC Genomics">
        <title>A new reference genome for Sorghum bicolor reveals high levels of sequence similarity between sweet and grain genotypes: implications for the genetics of sugar metabolism.</title>
        <authorList>
            <person name="Cooper E.A."/>
            <person name="Brenton Z.W."/>
            <person name="Flinn B.S."/>
            <person name="Jenkins J."/>
            <person name="Shu S."/>
            <person name="Flowers D."/>
            <person name="Luo F."/>
            <person name="Wang Y."/>
            <person name="Xia P."/>
            <person name="Barry K."/>
            <person name="Daum C."/>
            <person name="Lipzen A."/>
            <person name="Yoshinaga Y."/>
            <person name="Schmutz J."/>
            <person name="Saski C."/>
            <person name="Vermerris W."/>
            <person name="Kresovich S."/>
        </authorList>
    </citation>
    <scope>NUCLEOTIDE SEQUENCE</scope>
</reference>
<evidence type="ECO:0000313" key="15">
    <source>
        <dbReference type="Proteomes" id="UP000807115"/>
    </source>
</evidence>
<dbReference type="Gene3D" id="1.10.10.60">
    <property type="entry name" value="Homeodomain-like"/>
    <property type="match status" value="1"/>
</dbReference>
<evidence type="ECO:0000256" key="6">
    <source>
        <dbReference type="ARBA" id="ARBA00023159"/>
    </source>
</evidence>
<dbReference type="GO" id="GO:0005634">
    <property type="term" value="C:nucleus"/>
    <property type="evidence" value="ECO:0007669"/>
    <property type="project" value="UniProtKB-SubCell"/>
</dbReference>
<evidence type="ECO:0000256" key="7">
    <source>
        <dbReference type="ARBA" id="ARBA00023163"/>
    </source>
</evidence>
<dbReference type="GO" id="GO:0003700">
    <property type="term" value="F:DNA-binding transcription factor activity"/>
    <property type="evidence" value="ECO:0007669"/>
    <property type="project" value="UniProtKB-UniRule"/>
</dbReference>
<dbReference type="CDD" id="cd17584">
    <property type="entry name" value="REC_typeB_ARR-like"/>
    <property type="match status" value="1"/>
</dbReference>
<evidence type="ECO:0000256" key="1">
    <source>
        <dbReference type="ARBA" id="ARBA00004123"/>
    </source>
</evidence>
<keyword evidence="6 9" id="KW-0010">Activator</keyword>
<organism evidence="14 15">
    <name type="scientific">Sorghum bicolor</name>
    <name type="common">Sorghum</name>
    <name type="synonym">Sorghum vulgare</name>
    <dbReference type="NCBI Taxonomy" id="4558"/>
    <lineage>
        <taxon>Eukaryota</taxon>
        <taxon>Viridiplantae</taxon>
        <taxon>Streptophyta</taxon>
        <taxon>Embryophyta</taxon>
        <taxon>Tracheophyta</taxon>
        <taxon>Spermatophyta</taxon>
        <taxon>Magnoliopsida</taxon>
        <taxon>Liliopsida</taxon>
        <taxon>Poales</taxon>
        <taxon>Poaceae</taxon>
        <taxon>PACMAD clade</taxon>
        <taxon>Panicoideae</taxon>
        <taxon>Andropogonodae</taxon>
        <taxon>Andropogoneae</taxon>
        <taxon>Sorghinae</taxon>
        <taxon>Sorghum</taxon>
    </lineage>
</organism>
<dbReference type="Pfam" id="PF00072">
    <property type="entry name" value="Response_reg"/>
    <property type="match status" value="1"/>
</dbReference>
<dbReference type="InterPro" id="IPR017053">
    <property type="entry name" value="Response_reg_B-typ_pln"/>
</dbReference>
<keyword evidence="2 10" id="KW-0597">Phosphoprotein</keyword>
<dbReference type="PIRSF" id="PIRSF036392">
    <property type="entry name" value="RR_ARR_type-B"/>
    <property type="match status" value="1"/>
</dbReference>
<evidence type="ECO:0000256" key="4">
    <source>
        <dbReference type="ARBA" id="ARBA00023015"/>
    </source>
</evidence>
<feature type="domain" description="Response regulatory" evidence="12">
    <location>
        <begin position="11"/>
        <end position="128"/>
    </location>
</feature>
<dbReference type="InterPro" id="IPR009057">
    <property type="entry name" value="Homeodomain-like_sf"/>
</dbReference>
<dbReference type="FunFam" id="1.10.10.60:FF:000007">
    <property type="entry name" value="Two-component response regulator"/>
    <property type="match status" value="1"/>
</dbReference>
<feature type="modified residue" description="4-aspartylphosphate" evidence="10">
    <location>
        <position position="64"/>
    </location>
</feature>
<evidence type="ECO:0000259" key="12">
    <source>
        <dbReference type="PROSITE" id="PS50110"/>
    </source>
</evidence>
<dbReference type="InterPro" id="IPR017930">
    <property type="entry name" value="Myb_dom"/>
</dbReference>
<dbReference type="InterPro" id="IPR045279">
    <property type="entry name" value="ARR-like"/>
</dbReference>
<evidence type="ECO:0000256" key="3">
    <source>
        <dbReference type="ARBA" id="ARBA00023012"/>
    </source>
</evidence>
<dbReference type="Gene3D" id="3.40.50.2300">
    <property type="match status" value="1"/>
</dbReference>
<dbReference type="PROSITE" id="PS50110">
    <property type="entry name" value="RESPONSE_REGULATORY"/>
    <property type="match status" value="1"/>
</dbReference>
<evidence type="ECO:0000256" key="10">
    <source>
        <dbReference type="PROSITE-ProRule" id="PRU00169"/>
    </source>
</evidence>
<dbReference type="Proteomes" id="UP000807115">
    <property type="component" value="Chromosome 5"/>
</dbReference>
<dbReference type="NCBIfam" id="TIGR01557">
    <property type="entry name" value="myb_SHAQKYF"/>
    <property type="match status" value="1"/>
</dbReference>
<dbReference type="SUPFAM" id="SSF46689">
    <property type="entry name" value="Homeodomain-like"/>
    <property type="match status" value="1"/>
</dbReference>
<dbReference type="InterPro" id="IPR006447">
    <property type="entry name" value="Myb_dom_plants"/>
</dbReference>
<proteinExistence type="predicted"/>
<dbReference type="AlphaFoldDB" id="A0A921UEE8"/>
<reference evidence="14" key="2">
    <citation type="submission" date="2020-10" db="EMBL/GenBank/DDBJ databases">
        <authorList>
            <person name="Cooper E.A."/>
            <person name="Brenton Z.W."/>
            <person name="Flinn B.S."/>
            <person name="Jenkins J."/>
            <person name="Shu S."/>
            <person name="Flowers D."/>
            <person name="Luo F."/>
            <person name="Wang Y."/>
            <person name="Xia P."/>
            <person name="Barry K."/>
            <person name="Daum C."/>
            <person name="Lipzen A."/>
            <person name="Yoshinaga Y."/>
            <person name="Schmutz J."/>
            <person name="Saski C."/>
            <person name="Vermerris W."/>
            <person name="Kresovich S."/>
        </authorList>
    </citation>
    <scope>NUCLEOTIDE SEQUENCE</scope>
</reference>
<comment type="caution">
    <text evidence="14">The sequence shown here is derived from an EMBL/GenBank/DDBJ whole genome shotgun (WGS) entry which is preliminary data.</text>
</comment>
<dbReference type="PANTHER" id="PTHR43874">
    <property type="entry name" value="TWO-COMPONENT RESPONSE REGULATOR"/>
    <property type="match status" value="1"/>
</dbReference>
<gene>
    <name evidence="14" type="ORF">BDA96_05G053000</name>
</gene>
<dbReference type="SUPFAM" id="SSF52172">
    <property type="entry name" value="CheY-like"/>
    <property type="match status" value="1"/>
</dbReference>
<comment type="subcellular location">
    <subcellularLocation>
        <location evidence="1 9">Nucleus</location>
    </subcellularLocation>
</comment>
<feature type="domain" description="HTH myb-type" evidence="13">
    <location>
        <begin position="195"/>
        <end position="254"/>
    </location>
</feature>
<evidence type="ECO:0000256" key="9">
    <source>
        <dbReference type="PIRNR" id="PIRNR036392"/>
    </source>
</evidence>
<dbReference type="GO" id="GO:0000160">
    <property type="term" value="P:phosphorelay signal transduction system"/>
    <property type="evidence" value="ECO:0007669"/>
    <property type="project" value="UniProtKB-KW"/>
</dbReference>
<name>A0A921UEE8_SORBI</name>
<keyword evidence="8 9" id="KW-0539">Nucleus</keyword>
<sequence>MDVDTFPAGLRVLAVDDDSVCLKILERQLKYCNYNATVVTDARTALDMLRERKDGNQFDLVISDVVMPNMDGFKLLELIGLEMDLPVIMLSANNETQTIMKGIKHGACDYIVKPVRLEQLRGIWTHVVKNGKTDPRNTISSGNDDDVQKLPSGDELPSGDADKDENIAANRRKKYSKKNKRIVEVADEDNENTSAQKKQRVRWCGQLHRKFVEAVSQIGIDSAVPKKILKIMNVEGLTRENVASHLQKYRIYLKKLGDGTLTNSNSFADETEALWRNMNVPSFIGSPSSSNHFAKMNSSSTIGAQTLLPTQSIHATSSHKNLGIPRLDMETVGHGVNLPKDVMPMPVQDISRFVSSGKSYGPVSSDGLPGVSHCFPSGPSGNSFGNVSNDVPLKARKPFSIDISGSSFANSSKDSPPLTSNMCFSLSRSCSSYASILRGKILGSSRGIPFEDIANGEMLAPGHLPLQSPELVNQHLVQPQSCSASLVNKVAREVPQFAGPSNSWKVDVPSRFTNPGHNVGTSEDPSQGNILKINQLSRHAHSSGQVPTFGNEYQKKITGDMGKAIPVVGFREQVAPFNYGNFSDGNDTHSTLTPIGNSALASSSSMRLNQIDNSAMLTQVLNGGGASDSLHEGSTINQQAVNDQVNNINEFLMGTSEEQNVETDDLDDFLANLVNQDFIDNGDSFIDGDWGFAP</sequence>
<dbReference type="PROSITE" id="PS51294">
    <property type="entry name" value="HTH_MYB"/>
    <property type="match status" value="1"/>
</dbReference>
<keyword evidence="3 9" id="KW-0902">Two-component regulatory system</keyword>
<dbReference type="GO" id="GO:0003677">
    <property type="term" value="F:DNA binding"/>
    <property type="evidence" value="ECO:0007669"/>
    <property type="project" value="UniProtKB-KW"/>
</dbReference>